<keyword evidence="2" id="KW-1185">Reference proteome</keyword>
<accession>A9MI58</accession>
<dbReference type="STRING" id="41514.SARI_03589"/>
<name>A9MI58_SALAR</name>
<dbReference type="Proteomes" id="UP000002084">
    <property type="component" value="Chromosome"/>
</dbReference>
<dbReference type="EMBL" id="CP000880">
    <property type="protein sequence ID" value="ABX23404.1"/>
    <property type="molecule type" value="Genomic_DNA"/>
</dbReference>
<protein>
    <submittedName>
        <fullName evidence="1">Uncharacterized protein</fullName>
    </submittedName>
</protein>
<evidence type="ECO:0000313" key="2">
    <source>
        <dbReference type="Proteomes" id="UP000002084"/>
    </source>
</evidence>
<dbReference type="AlphaFoldDB" id="A9MI58"/>
<organism evidence="1 2">
    <name type="scientific">Salmonella arizonae (strain ATCC BAA-731 / CDC346-86 / RSK2980)</name>
    <dbReference type="NCBI Taxonomy" id="41514"/>
    <lineage>
        <taxon>Bacteria</taxon>
        <taxon>Pseudomonadati</taxon>
        <taxon>Pseudomonadota</taxon>
        <taxon>Gammaproteobacteria</taxon>
        <taxon>Enterobacterales</taxon>
        <taxon>Enterobacteriaceae</taxon>
        <taxon>Salmonella</taxon>
    </lineage>
</organism>
<dbReference type="KEGG" id="ses:SARI_03589"/>
<dbReference type="HOGENOM" id="CLU_2883240_0_0_6"/>
<proteinExistence type="predicted"/>
<sequence length="63" mass="7085">MLPLTKPGTKRNILKPCLTFICFRDLLTDGFGGVRKKRLFLSGSRSAYNPEQSTALIIIFNII</sequence>
<evidence type="ECO:0000313" key="1">
    <source>
        <dbReference type="EMBL" id="ABX23404.1"/>
    </source>
</evidence>
<gene>
    <name evidence="1" type="ordered locus">SARI_03589</name>
</gene>
<reference evidence="1 2" key="1">
    <citation type="submission" date="2007-11" db="EMBL/GenBank/DDBJ databases">
        <authorList>
            <consortium name="The Salmonella enterica serovar Arizonae Genome Sequencing Project"/>
            <person name="McClelland M."/>
            <person name="Sanderson E.K."/>
            <person name="Porwollik S."/>
            <person name="Spieth J."/>
            <person name="Clifton W.S."/>
            <person name="Fulton R."/>
            <person name="Chunyan W."/>
            <person name="Wollam A."/>
            <person name="Shah N."/>
            <person name="Pepin K."/>
            <person name="Bhonagiri V."/>
            <person name="Nash W."/>
            <person name="Johnson M."/>
            <person name="Thiruvilangam P."/>
            <person name="Wilson R."/>
        </authorList>
    </citation>
    <scope>NUCLEOTIDE SEQUENCE [LARGE SCALE GENOMIC DNA]</scope>
    <source>
        <strain evidence="2">ATCC BAA-731 / CDC346-86 / RSK2980</strain>
    </source>
</reference>